<protein>
    <submittedName>
        <fullName evidence="10">TonB-linked outer membrane protein, SusC/RagA family</fullName>
    </submittedName>
</protein>
<dbReference type="GO" id="GO:0009279">
    <property type="term" value="C:cell outer membrane"/>
    <property type="evidence" value="ECO:0007669"/>
    <property type="project" value="UniProtKB-SubCell"/>
</dbReference>
<keyword evidence="6 7" id="KW-0998">Cell outer membrane</keyword>
<dbReference type="PROSITE" id="PS52016">
    <property type="entry name" value="TONB_DEPENDENT_REC_3"/>
    <property type="match status" value="1"/>
</dbReference>
<accession>A0A1M4Z2Z3</accession>
<organism evidence="10 11">
    <name type="scientific">Bacteroides luti</name>
    <dbReference type="NCBI Taxonomy" id="1297750"/>
    <lineage>
        <taxon>Bacteria</taxon>
        <taxon>Pseudomonadati</taxon>
        <taxon>Bacteroidota</taxon>
        <taxon>Bacteroidia</taxon>
        <taxon>Bacteroidales</taxon>
        <taxon>Bacteroidaceae</taxon>
        <taxon>Bacteroides</taxon>
    </lineage>
</organism>
<keyword evidence="5 7" id="KW-0472">Membrane</keyword>
<evidence type="ECO:0000313" key="10">
    <source>
        <dbReference type="EMBL" id="SHF12429.1"/>
    </source>
</evidence>
<evidence type="ECO:0000256" key="5">
    <source>
        <dbReference type="ARBA" id="ARBA00023136"/>
    </source>
</evidence>
<dbReference type="NCBIfam" id="TIGR04056">
    <property type="entry name" value="OMP_RagA_SusC"/>
    <property type="match status" value="1"/>
</dbReference>
<dbReference type="Gene3D" id="2.40.170.20">
    <property type="entry name" value="TonB-dependent receptor, beta-barrel domain"/>
    <property type="match status" value="1"/>
</dbReference>
<proteinExistence type="inferred from homology"/>
<dbReference type="FunFam" id="2.60.40.1120:FF:000003">
    <property type="entry name" value="Outer membrane protein Omp121"/>
    <property type="match status" value="1"/>
</dbReference>
<dbReference type="InterPro" id="IPR037066">
    <property type="entry name" value="Plug_dom_sf"/>
</dbReference>
<dbReference type="OrthoDB" id="1109428at2"/>
<evidence type="ECO:0000256" key="7">
    <source>
        <dbReference type="PROSITE-ProRule" id="PRU01360"/>
    </source>
</evidence>
<dbReference type="InterPro" id="IPR023996">
    <property type="entry name" value="TonB-dep_OMP_SusC/RagA"/>
</dbReference>
<evidence type="ECO:0000256" key="8">
    <source>
        <dbReference type="SAM" id="SignalP"/>
    </source>
</evidence>
<comment type="similarity">
    <text evidence="7">Belongs to the TonB-dependent receptor family.</text>
</comment>
<dbReference type="EMBL" id="FQTV01000005">
    <property type="protein sequence ID" value="SHF12429.1"/>
    <property type="molecule type" value="Genomic_DNA"/>
</dbReference>
<feature type="signal peptide" evidence="8">
    <location>
        <begin position="1"/>
        <end position="33"/>
    </location>
</feature>
<dbReference type="Pfam" id="PF13715">
    <property type="entry name" value="CarbopepD_reg_2"/>
    <property type="match status" value="1"/>
</dbReference>
<evidence type="ECO:0000256" key="6">
    <source>
        <dbReference type="ARBA" id="ARBA00023237"/>
    </source>
</evidence>
<dbReference type="SUPFAM" id="SSF49464">
    <property type="entry name" value="Carboxypeptidase regulatory domain-like"/>
    <property type="match status" value="1"/>
</dbReference>
<evidence type="ECO:0000256" key="3">
    <source>
        <dbReference type="ARBA" id="ARBA00022452"/>
    </source>
</evidence>
<sequence>MRKTFIEKCINVHLCRFAMALLFLLPAISNLRANPLQDNKTVSGVVISASDNQPLIGVSVLVKGATVGTMTDIDGKYSLNVKNGATLIFSYIGFVKQEISTSGKNVINVTMKEDAQALDEVVVIGYGVQKKKLSTGATLQVKGDELAKMNTTSPLQALQGKTPGVTISSTSGQPGSDMKVVVRGLGTVGNSGPLYIIDGIEGDISVLNASDIQSIDVLKDAASAAIYGAQAANGVVLVTTKQGASGKGQVAFDAYYGVQNVARKAKLLNAEEYKSIMDEQALNSGSSVFDWSSMGELADTDWVGQMFKDDAKTENYSMNINGGSDSSVYSLSLNYTSQEGVVGGKDVSNYERYGFRINTENKLYKNVLKVGQHLNFNYIKNTGVSVGNQYNNTLRGAFVTSPLSPVYSDNNIYGSPYNDTSNSAWYNGDGNPYGSMMTTVNNKNDNQKLMADVYAELEPIKNLKFKSTFGINYYASEYRSFKPLYQFSVYTYNKEHTTTTQNMSKGHTLTWTNTASYDFTINKDHAFNAMIGMEAVRYQGTYLSASNWNLLSQFNDFSHAYLDNTTGKAYIEYNDDGTVKGVVDTKTVNGKPENIYRRVSYFGRLGYNFKEKYMINATLRADASSKFASGHRWGYFPSVSAGWVMTNEDFMKSTKNWLDFLKVRASWGQVGNQDIDDFQYAAPINTSTGYSSSNPAAYYVFGTGGTNVAGAYPSRLSNEKVKWETSEQTNIGIDARFLSSRLGVNADFYVKTTKDWLVKAPILATAGADAPYINGGDVKNTGIELAFNWNDHIGKLNYNLGINGAYNKNKVGNIPTVDGIIHGSTNMLYDNSEEFYRAQNGHEIGYFWGYKTAGIFQNEQEISDWKTAGNGILQANVKPGDVKYVDVNHDGTINADDKADLGSGMPDFTFGFNLGFDYKGFDFSVNANGVLGNKIVQSYRNHTNKQANYTTAILNRWTGEGTSNEIPRVTETNINWQFSDLYLHDGDYLRISNITLGYDFAKLINCKFISQCRLYASVQNAFTFTKYDGMDPEIGYGTDKWVSGIDLGYYPRPRTYLFGVNLKF</sequence>
<dbReference type="STRING" id="1297750.SAMN05444405_105156"/>
<keyword evidence="4 7" id="KW-0812">Transmembrane</keyword>
<evidence type="ECO:0000256" key="4">
    <source>
        <dbReference type="ARBA" id="ARBA00022692"/>
    </source>
</evidence>
<dbReference type="InterPro" id="IPR023997">
    <property type="entry name" value="TonB-dep_OMP_SusC/RagA_CS"/>
</dbReference>
<dbReference type="Gene3D" id="2.170.130.10">
    <property type="entry name" value="TonB-dependent receptor, plug domain"/>
    <property type="match status" value="1"/>
</dbReference>
<reference evidence="10 11" key="1">
    <citation type="submission" date="2016-11" db="EMBL/GenBank/DDBJ databases">
        <authorList>
            <person name="Jaros S."/>
            <person name="Januszkiewicz K."/>
            <person name="Wedrychowicz H."/>
        </authorList>
    </citation>
    <scope>NUCLEOTIDE SEQUENCE [LARGE SCALE GENOMIC DNA]</scope>
    <source>
        <strain evidence="10 11">DSM 26991</strain>
    </source>
</reference>
<dbReference type="Gene3D" id="2.60.40.1120">
    <property type="entry name" value="Carboxypeptidase-like, regulatory domain"/>
    <property type="match status" value="1"/>
</dbReference>
<keyword evidence="3 7" id="KW-1134">Transmembrane beta strand</keyword>
<evidence type="ECO:0000259" key="9">
    <source>
        <dbReference type="Pfam" id="PF07715"/>
    </source>
</evidence>
<keyword evidence="11" id="KW-1185">Reference proteome</keyword>
<dbReference type="Pfam" id="PF07715">
    <property type="entry name" value="Plug"/>
    <property type="match status" value="1"/>
</dbReference>
<feature type="chain" id="PRO_5012906142" evidence="8">
    <location>
        <begin position="34"/>
        <end position="1064"/>
    </location>
</feature>
<keyword evidence="8" id="KW-0732">Signal</keyword>
<dbReference type="SUPFAM" id="SSF56935">
    <property type="entry name" value="Porins"/>
    <property type="match status" value="1"/>
</dbReference>
<feature type="domain" description="TonB-dependent receptor plug" evidence="9">
    <location>
        <begin position="134"/>
        <end position="235"/>
    </location>
</feature>
<evidence type="ECO:0000313" key="11">
    <source>
        <dbReference type="Proteomes" id="UP000184509"/>
    </source>
</evidence>
<keyword evidence="2 7" id="KW-0813">Transport</keyword>
<comment type="subcellular location">
    <subcellularLocation>
        <location evidence="1 7">Cell outer membrane</location>
        <topology evidence="1 7">Multi-pass membrane protein</topology>
    </subcellularLocation>
</comment>
<gene>
    <name evidence="10" type="ORF">SAMN05444405_105156</name>
</gene>
<evidence type="ECO:0000256" key="2">
    <source>
        <dbReference type="ARBA" id="ARBA00022448"/>
    </source>
</evidence>
<dbReference type="InterPro" id="IPR008969">
    <property type="entry name" value="CarboxyPept-like_regulatory"/>
</dbReference>
<dbReference type="InterPro" id="IPR039426">
    <property type="entry name" value="TonB-dep_rcpt-like"/>
</dbReference>
<name>A0A1M4Z2Z3_9BACE</name>
<dbReference type="RefSeq" id="WP_073400359.1">
    <property type="nucleotide sequence ID" value="NZ_FQTV01000005.1"/>
</dbReference>
<dbReference type="InterPro" id="IPR012910">
    <property type="entry name" value="Plug_dom"/>
</dbReference>
<evidence type="ECO:0000256" key="1">
    <source>
        <dbReference type="ARBA" id="ARBA00004571"/>
    </source>
</evidence>
<dbReference type="AlphaFoldDB" id="A0A1M4Z2Z3"/>
<dbReference type="Proteomes" id="UP000184509">
    <property type="component" value="Unassembled WGS sequence"/>
</dbReference>
<dbReference type="NCBIfam" id="TIGR04057">
    <property type="entry name" value="SusC_RagA_signa"/>
    <property type="match status" value="1"/>
</dbReference>
<dbReference type="InterPro" id="IPR036942">
    <property type="entry name" value="Beta-barrel_TonB_sf"/>
</dbReference>